<accession>A0ABT9WSN5</accession>
<feature type="transmembrane region" description="Helical" evidence="3">
    <location>
        <begin position="147"/>
        <end position="167"/>
    </location>
</feature>
<feature type="transmembrane region" description="Helical" evidence="3">
    <location>
        <begin position="179"/>
        <end position="198"/>
    </location>
</feature>
<organism evidence="5 6">
    <name type="scientific">Bacillus chungangensis</name>
    <dbReference type="NCBI Taxonomy" id="587633"/>
    <lineage>
        <taxon>Bacteria</taxon>
        <taxon>Bacillati</taxon>
        <taxon>Bacillota</taxon>
        <taxon>Bacilli</taxon>
        <taxon>Bacillales</taxon>
        <taxon>Bacillaceae</taxon>
        <taxon>Bacillus</taxon>
    </lineage>
</organism>
<evidence type="ECO:0000256" key="1">
    <source>
        <dbReference type="ARBA" id="ARBA00004127"/>
    </source>
</evidence>
<sequence length="298" mass="32956">MPQVMVIIAALCWGFIAVFVKKLTSYGFTEMEIVTIRTTSALILTIPLVLVQKDPTILKISPKHIPYFFGTGVLSIAFFNWCYFTAMNKMSISLAVMLLYTSPAFVAILSVFFLKEHMNQRKIAAIAATIIGCSMIALAGGSTDNEWSFIGFMIGLGAGLGYALYSIFGKLALQYYESFTITFYTFVVATACLLPFFPFWKKLHGLPLEAWVYMIGLGFVPTVLAYLLYTVGLRKMESSKAAILATVEPIAAVMVGVLLFSETILLVQVIGALFILSSVVIVSNVRKPSQQWYEKRTS</sequence>
<feature type="domain" description="EamA" evidence="4">
    <location>
        <begin position="150"/>
        <end position="283"/>
    </location>
</feature>
<evidence type="ECO:0000259" key="4">
    <source>
        <dbReference type="Pfam" id="PF00892"/>
    </source>
</evidence>
<proteinExistence type="inferred from homology"/>
<dbReference type="SUPFAM" id="SSF103481">
    <property type="entry name" value="Multidrug resistance efflux transporter EmrE"/>
    <property type="match status" value="2"/>
</dbReference>
<keyword evidence="3" id="KW-0472">Membrane</keyword>
<dbReference type="InterPro" id="IPR037185">
    <property type="entry name" value="EmrE-like"/>
</dbReference>
<name>A0ABT9WSN5_9BACI</name>
<keyword evidence="3" id="KW-0812">Transmembrane</keyword>
<dbReference type="Proteomes" id="UP001223586">
    <property type="component" value="Unassembled WGS sequence"/>
</dbReference>
<dbReference type="EMBL" id="JAUSTT010000010">
    <property type="protein sequence ID" value="MDQ0176148.1"/>
    <property type="molecule type" value="Genomic_DNA"/>
</dbReference>
<keyword evidence="6" id="KW-1185">Reference proteome</keyword>
<reference evidence="5 6" key="1">
    <citation type="submission" date="2023-07" db="EMBL/GenBank/DDBJ databases">
        <title>Genomic Encyclopedia of Type Strains, Phase IV (KMG-IV): sequencing the most valuable type-strain genomes for metagenomic binning, comparative biology and taxonomic classification.</title>
        <authorList>
            <person name="Goeker M."/>
        </authorList>
    </citation>
    <scope>NUCLEOTIDE SEQUENCE [LARGE SCALE GENOMIC DNA]</scope>
    <source>
        <strain evidence="5 6">DSM 23837</strain>
    </source>
</reference>
<feature type="transmembrane region" description="Helical" evidence="3">
    <location>
        <begin position="241"/>
        <end position="260"/>
    </location>
</feature>
<feature type="transmembrane region" description="Helical" evidence="3">
    <location>
        <begin position="92"/>
        <end position="114"/>
    </location>
</feature>
<evidence type="ECO:0000313" key="6">
    <source>
        <dbReference type="Proteomes" id="UP001223586"/>
    </source>
</evidence>
<gene>
    <name evidence="5" type="ORF">J2S08_001984</name>
</gene>
<evidence type="ECO:0000313" key="5">
    <source>
        <dbReference type="EMBL" id="MDQ0176148.1"/>
    </source>
</evidence>
<feature type="transmembrane region" description="Helical" evidence="3">
    <location>
        <begin position="64"/>
        <end position="86"/>
    </location>
</feature>
<comment type="subcellular location">
    <subcellularLocation>
        <location evidence="1">Endomembrane system</location>
        <topology evidence="1">Multi-pass membrane protein</topology>
    </subcellularLocation>
</comment>
<comment type="similarity">
    <text evidence="2">Belongs to the EamA transporter family.</text>
</comment>
<dbReference type="InterPro" id="IPR000620">
    <property type="entry name" value="EamA_dom"/>
</dbReference>
<protein>
    <submittedName>
        <fullName evidence="5">Drug/metabolite transporter (DMT)-like permease</fullName>
    </submittedName>
</protein>
<dbReference type="PANTHER" id="PTHR22911">
    <property type="entry name" value="ACYL-MALONYL CONDENSING ENZYME-RELATED"/>
    <property type="match status" value="1"/>
</dbReference>
<comment type="caution">
    <text evidence="5">The sequence shown here is derived from an EMBL/GenBank/DDBJ whole genome shotgun (WGS) entry which is preliminary data.</text>
</comment>
<evidence type="ECO:0000256" key="3">
    <source>
        <dbReference type="SAM" id="Phobius"/>
    </source>
</evidence>
<dbReference type="Gene3D" id="1.10.3730.20">
    <property type="match status" value="2"/>
</dbReference>
<evidence type="ECO:0000256" key="2">
    <source>
        <dbReference type="ARBA" id="ARBA00007362"/>
    </source>
</evidence>
<feature type="domain" description="EamA" evidence="4">
    <location>
        <begin position="4"/>
        <end position="137"/>
    </location>
</feature>
<dbReference type="PANTHER" id="PTHR22911:SF79">
    <property type="entry name" value="MOBA-LIKE NTP TRANSFERASE DOMAIN-CONTAINING PROTEIN"/>
    <property type="match status" value="1"/>
</dbReference>
<feature type="transmembrane region" description="Helical" evidence="3">
    <location>
        <begin position="266"/>
        <end position="285"/>
    </location>
</feature>
<feature type="transmembrane region" description="Helical" evidence="3">
    <location>
        <begin position="123"/>
        <end position="141"/>
    </location>
</feature>
<feature type="transmembrane region" description="Helical" evidence="3">
    <location>
        <begin position="210"/>
        <end position="229"/>
    </location>
</feature>
<feature type="transmembrane region" description="Helical" evidence="3">
    <location>
        <begin position="33"/>
        <end position="52"/>
    </location>
</feature>
<keyword evidence="3" id="KW-1133">Transmembrane helix</keyword>
<dbReference type="Pfam" id="PF00892">
    <property type="entry name" value="EamA"/>
    <property type="match status" value="2"/>
</dbReference>